<proteinExistence type="predicted"/>
<protein>
    <submittedName>
        <fullName evidence="1">Uncharacterized protein</fullName>
    </submittedName>
</protein>
<dbReference type="Proteomes" id="UP000010799">
    <property type="component" value="Chromosome"/>
</dbReference>
<name>L0EVL1_LIBCB</name>
<accession>L0EVL1</accession>
<gene>
    <name evidence="1" type="ordered locus">B488_09030</name>
</gene>
<dbReference type="HOGENOM" id="CLU_3312183_0_0_5"/>
<dbReference type="AlphaFoldDB" id="L0EVL1"/>
<dbReference type="EMBL" id="CP003789">
    <property type="protein sequence ID" value="AGA64895.1"/>
    <property type="molecule type" value="Genomic_DNA"/>
</dbReference>
<evidence type="ECO:0000313" key="1">
    <source>
        <dbReference type="EMBL" id="AGA64895.1"/>
    </source>
</evidence>
<dbReference type="PATRIC" id="fig|1215343.11.peg.930"/>
<keyword evidence="2" id="KW-1185">Reference proteome</keyword>
<sequence>MIDRREVDKRKKITTLECKYVITIVLQEQEKNREKSTLG</sequence>
<reference evidence="1 2" key="1">
    <citation type="journal article" date="2012" name="Stand. Genomic Sci.">
        <title>Complete genome sequence of Liberibacter crescens BT-1.</title>
        <authorList>
            <person name="Leonard M.T."/>
            <person name="Fagen J.R."/>
            <person name="Davis-Richardson A.G."/>
            <person name="Davis M.J."/>
            <person name="Triplett E.W."/>
        </authorList>
    </citation>
    <scope>NUCLEOTIDE SEQUENCE [LARGE SCALE GENOMIC DNA]</scope>
    <source>
        <strain evidence="1 2">BT-1</strain>
    </source>
</reference>
<dbReference type="KEGG" id="lcc:B488_09030"/>
<evidence type="ECO:0000313" key="2">
    <source>
        <dbReference type="Proteomes" id="UP000010799"/>
    </source>
</evidence>
<organism evidence="1 2">
    <name type="scientific">Liberibacter crescens (strain BT-1)</name>
    <dbReference type="NCBI Taxonomy" id="1215343"/>
    <lineage>
        <taxon>Bacteria</taxon>
        <taxon>Pseudomonadati</taxon>
        <taxon>Pseudomonadota</taxon>
        <taxon>Alphaproteobacteria</taxon>
        <taxon>Hyphomicrobiales</taxon>
        <taxon>Rhizobiaceae</taxon>
        <taxon>Liberibacter</taxon>
    </lineage>
</organism>